<dbReference type="Pfam" id="PF13476">
    <property type="entry name" value="AAA_23"/>
    <property type="match status" value="1"/>
</dbReference>
<reference evidence="3 4" key="1">
    <citation type="submission" date="2019-02" db="EMBL/GenBank/DDBJ databases">
        <title>Deep-cultivation of Planctomycetes and their phenomic and genomic characterization uncovers novel biology.</title>
        <authorList>
            <person name="Wiegand S."/>
            <person name="Jogler M."/>
            <person name="Boedeker C."/>
            <person name="Pinto D."/>
            <person name="Vollmers J."/>
            <person name="Rivas-Marin E."/>
            <person name="Kohn T."/>
            <person name="Peeters S.H."/>
            <person name="Heuer A."/>
            <person name="Rast P."/>
            <person name="Oberbeckmann S."/>
            <person name="Bunk B."/>
            <person name="Jeske O."/>
            <person name="Meyerdierks A."/>
            <person name="Storesund J.E."/>
            <person name="Kallscheuer N."/>
            <person name="Luecker S."/>
            <person name="Lage O.M."/>
            <person name="Pohl T."/>
            <person name="Merkel B.J."/>
            <person name="Hornburger P."/>
            <person name="Mueller R.-W."/>
            <person name="Bruemmer F."/>
            <person name="Labrenz M."/>
            <person name="Spormann A.M."/>
            <person name="Op den Camp H."/>
            <person name="Overmann J."/>
            <person name="Amann R."/>
            <person name="Jetten M.S.M."/>
            <person name="Mascher T."/>
            <person name="Medema M.H."/>
            <person name="Devos D.P."/>
            <person name="Kaster A.-K."/>
            <person name="Ovreas L."/>
            <person name="Rohde M."/>
            <person name="Galperin M.Y."/>
            <person name="Jogler C."/>
        </authorList>
    </citation>
    <scope>NUCLEOTIDE SEQUENCE [LARGE SCALE GENOMIC DNA]</scope>
    <source>
        <strain evidence="3 4">Pan241w</strain>
    </source>
</reference>
<organism evidence="3 4">
    <name type="scientific">Gimesia alba</name>
    <dbReference type="NCBI Taxonomy" id="2527973"/>
    <lineage>
        <taxon>Bacteria</taxon>
        <taxon>Pseudomonadati</taxon>
        <taxon>Planctomycetota</taxon>
        <taxon>Planctomycetia</taxon>
        <taxon>Planctomycetales</taxon>
        <taxon>Planctomycetaceae</taxon>
        <taxon>Gimesia</taxon>
    </lineage>
</organism>
<feature type="coiled-coil region" evidence="1">
    <location>
        <begin position="192"/>
        <end position="356"/>
    </location>
</feature>
<sequence length="447" mass="50632">MLKRITLHNFMSHSHTVIDLSSGLTVLTGPNNCGKSAFVSALQILAENTSGDYMVRHGAKECRIIVETDDGHTIEWKRKKKTVSYCIDGEDFHRLRNSVPEKLHEILKLSRVKTGDSEEFDVHFGEQKSPIFLLGERGSRAARFFASSSDASILIEMQKLHRGKVKTAQQDFQRQQAEAKQIATTLDILKPIPDLESKLEQLGKTYEMLQAEDQQIEKLERLIQSLDESAQHVAKLELDVAALGLLPGELNQAPEKPLELLTRRLREVEQQMLQTQFQVSTLSTLNEPPELTDERSLNVLIEEIQFQEQNCERASATGECLNGLKEPPPLRETEPLQKLIEKLDAANERADLDRIESRVLASCNPPPEMADLYHIEQICQQWEAVQIQFNQLQKAYQECEAEYESVRVELVNWAKENPTCPTCGADMEPEQFIQNAEMGLKGHAHGT</sequence>
<dbReference type="EMBL" id="CP036269">
    <property type="protein sequence ID" value="QDT43275.1"/>
    <property type="molecule type" value="Genomic_DNA"/>
</dbReference>
<keyword evidence="4" id="KW-1185">Reference proteome</keyword>
<feature type="domain" description="Rad50/SbcC-type AAA" evidence="2">
    <location>
        <begin position="4"/>
        <end position="228"/>
    </location>
</feature>
<dbReference type="KEGG" id="gaz:Pan241w_33750"/>
<evidence type="ECO:0000313" key="3">
    <source>
        <dbReference type="EMBL" id="QDT43275.1"/>
    </source>
</evidence>
<dbReference type="AlphaFoldDB" id="A0A517RHC9"/>
<dbReference type="GO" id="GO:0006302">
    <property type="term" value="P:double-strand break repair"/>
    <property type="evidence" value="ECO:0007669"/>
    <property type="project" value="TreeGrafter"/>
</dbReference>
<dbReference type="PANTHER" id="PTHR32182">
    <property type="entry name" value="DNA REPLICATION AND REPAIR PROTEIN RECF"/>
    <property type="match status" value="1"/>
</dbReference>
<dbReference type="RefSeq" id="WP_145217821.1">
    <property type="nucleotide sequence ID" value="NZ_CP036269.1"/>
</dbReference>
<gene>
    <name evidence="3" type="ORF">Pan241w_33750</name>
</gene>
<proteinExistence type="predicted"/>
<keyword evidence="1" id="KW-0175">Coiled coil</keyword>
<dbReference type="InterPro" id="IPR038729">
    <property type="entry name" value="Rad50/SbcC_AAA"/>
</dbReference>
<dbReference type="PANTHER" id="PTHR32182:SF0">
    <property type="entry name" value="DNA REPLICATION AND REPAIR PROTEIN RECF"/>
    <property type="match status" value="1"/>
</dbReference>
<dbReference type="OrthoDB" id="267455at2"/>
<dbReference type="InterPro" id="IPR027417">
    <property type="entry name" value="P-loop_NTPase"/>
</dbReference>
<dbReference type="Gene3D" id="3.40.50.300">
    <property type="entry name" value="P-loop containing nucleotide triphosphate hydrolases"/>
    <property type="match status" value="1"/>
</dbReference>
<accession>A0A517RHC9</accession>
<evidence type="ECO:0000313" key="4">
    <source>
        <dbReference type="Proteomes" id="UP000317171"/>
    </source>
</evidence>
<dbReference type="SUPFAM" id="SSF52540">
    <property type="entry name" value="P-loop containing nucleoside triphosphate hydrolases"/>
    <property type="match status" value="1"/>
</dbReference>
<name>A0A517RHC9_9PLAN</name>
<evidence type="ECO:0000256" key="1">
    <source>
        <dbReference type="SAM" id="Coils"/>
    </source>
</evidence>
<dbReference type="SUPFAM" id="SSF75712">
    <property type="entry name" value="Rad50 coiled-coil Zn hook"/>
    <property type="match status" value="1"/>
</dbReference>
<protein>
    <submittedName>
        <fullName evidence="3">Chromosome segregation protein</fullName>
    </submittedName>
</protein>
<evidence type="ECO:0000259" key="2">
    <source>
        <dbReference type="Pfam" id="PF13476"/>
    </source>
</evidence>
<dbReference type="Proteomes" id="UP000317171">
    <property type="component" value="Chromosome"/>
</dbReference>
<dbReference type="GO" id="GO:0000731">
    <property type="term" value="P:DNA synthesis involved in DNA repair"/>
    <property type="evidence" value="ECO:0007669"/>
    <property type="project" value="TreeGrafter"/>
</dbReference>
<feature type="coiled-coil region" evidence="1">
    <location>
        <begin position="389"/>
        <end position="416"/>
    </location>
</feature>